<dbReference type="InterPro" id="IPR033932">
    <property type="entry name" value="YtcJ-like"/>
</dbReference>
<dbReference type="InterPro" id="IPR011059">
    <property type="entry name" value="Metal-dep_hydrolase_composite"/>
</dbReference>
<dbReference type="AlphaFoldDB" id="A0A6J7KGR5"/>
<dbReference type="EMBL" id="CAFBMW010000026">
    <property type="protein sequence ID" value="CAB4954571.1"/>
    <property type="molecule type" value="Genomic_DNA"/>
</dbReference>
<protein>
    <submittedName>
        <fullName evidence="2">Unannotated protein</fullName>
    </submittedName>
</protein>
<proteinExistence type="predicted"/>
<dbReference type="Gene3D" id="3.10.310.70">
    <property type="match status" value="1"/>
</dbReference>
<evidence type="ECO:0000259" key="1">
    <source>
        <dbReference type="Pfam" id="PF07969"/>
    </source>
</evidence>
<sequence>MVVTVFRNAAVFDGHAHLGRVGDVLVREGRVAAVGADTVPAGARVVDVDGGLLLPGFTDAHVHPVQGGLERLGCDLSGLPADATAYVRHIGEHARSRPGDGWVQGGGWAMAAFPGGLPTAQQLDEVVRDRPVALANRDHHGMWVNTRALEVAGITARTPDPADGRIERDAGGHPTGVLHEGAMALLDHVLPPVDDAQLHAALVEGQRHLHSLGITAWQDAIVGAYSGMRDVGPTYARAAADGDLTGTVVGALWWDRARGREQVTDLLAKREDYSVGRFAATSVKVMQDGVAENGTAALVEPYLDRCGHATDNTGISFVDPESLRSYVGELDHHGFQVHVHGLGDRGVREALDAFEGTHPDRRHHVAHLQLVHPDDVRRFAALGVAANIQALWACYDGQMTELTIPFLGPERAGRQYPFGHLHAAGARLVAGSDWPVSTPDPLAAIHTAVHRTAYGEPAPAGTEPFLPEQAIPIEVAFAAYTSGSAWVNHRDDAGTVRPGAVADLVVLDSDPFLDPHEIGRARVRSTWIDGECVHEA</sequence>
<evidence type="ECO:0000313" key="2">
    <source>
        <dbReference type="EMBL" id="CAB4954571.1"/>
    </source>
</evidence>
<dbReference type="SUPFAM" id="SSF51556">
    <property type="entry name" value="Metallo-dependent hydrolases"/>
    <property type="match status" value="1"/>
</dbReference>
<dbReference type="InterPro" id="IPR032466">
    <property type="entry name" value="Metal_Hydrolase"/>
</dbReference>
<dbReference type="Gene3D" id="2.30.40.10">
    <property type="entry name" value="Urease, subunit C, domain 1"/>
    <property type="match status" value="1"/>
</dbReference>
<reference evidence="2" key="1">
    <citation type="submission" date="2020-05" db="EMBL/GenBank/DDBJ databases">
        <authorList>
            <person name="Chiriac C."/>
            <person name="Salcher M."/>
            <person name="Ghai R."/>
            <person name="Kavagutti S V."/>
        </authorList>
    </citation>
    <scope>NUCLEOTIDE SEQUENCE</scope>
</reference>
<accession>A0A6J7KGR5</accession>
<name>A0A6J7KGR5_9ZZZZ</name>
<dbReference type="PANTHER" id="PTHR22642:SF2">
    <property type="entry name" value="PROTEIN LONG AFTER FAR-RED 3"/>
    <property type="match status" value="1"/>
</dbReference>
<dbReference type="GO" id="GO:0016810">
    <property type="term" value="F:hydrolase activity, acting on carbon-nitrogen (but not peptide) bonds"/>
    <property type="evidence" value="ECO:0007669"/>
    <property type="project" value="InterPro"/>
</dbReference>
<dbReference type="Pfam" id="PF07969">
    <property type="entry name" value="Amidohydro_3"/>
    <property type="match status" value="1"/>
</dbReference>
<gene>
    <name evidence="2" type="ORF">UFOPK3662_02777</name>
</gene>
<dbReference type="Gene3D" id="3.20.20.140">
    <property type="entry name" value="Metal-dependent hydrolases"/>
    <property type="match status" value="1"/>
</dbReference>
<organism evidence="2">
    <name type="scientific">freshwater metagenome</name>
    <dbReference type="NCBI Taxonomy" id="449393"/>
    <lineage>
        <taxon>unclassified sequences</taxon>
        <taxon>metagenomes</taxon>
        <taxon>ecological metagenomes</taxon>
    </lineage>
</organism>
<feature type="domain" description="Amidohydrolase 3" evidence="1">
    <location>
        <begin position="44"/>
        <end position="534"/>
    </location>
</feature>
<dbReference type="CDD" id="cd01300">
    <property type="entry name" value="YtcJ_like"/>
    <property type="match status" value="1"/>
</dbReference>
<dbReference type="PANTHER" id="PTHR22642">
    <property type="entry name" value="IMIDAZOLONEPROPIONASE"/>
    <property type="match status" value="1"/>
</dbReference>
<dbReference type="InterPro" id="IPR013108">
    <property type="entry name" value="Amidohydro_3"/>
</dbReference>
<dbReference type="SUPFAM" id="SSF51338">
    <property type="entry name" value="Composite domain of metallo-dependent hydrolases"/>
    <property type="match status" value="1"/>
</dbReference>